<keyword evidence="11" id="KW-0238">DNA-binding</keyword>
<keyword evidence="2" id="KW-0240">DNA-directed RNA polymerase</keyword>
<evidence type="ECO:0000256" key="11">
    <source>
        <dbReference type="ARBA" id="ARBA00023125"/>
    </source>
</evidence>
<keyword evidence="8" id="KW-0863">Zinc-finger</keyword>
<dbReference type="PROSITE" id="PS50880">
    <property type="entry name" value="TOPRIM"/>
    <property type="match status" value="1"/>
</dbReference>
<dbReference type="GO" id="GO:0005737">
    <property type="term" value="C:cytoplasm"/>
    <property type="evidence" value="ECO:0007669"/>
    <property type="project" value="TreeGrafter"/>
</dbReference>
<dbReference type="InterPro" id="IPR036977">
    <property type="entry name" value="DNA_primase_Znf_CHC2"/>
</dbReference>
<evidence type="ECO:0000256" key="12">
    <source>
        <dbReference type="ARBA" id="ARBA00023163"/>
    </source>
</evidence>
<dbReference type="FunFam" id="3.90.980.10:FF:000001">
    <property type="entry name" value="DNA primase"/>
    <property type="match status" value="1"/>
</dbReference>
<keyword evidence="12" id="KW-0804">Transcription</keyword>
<dbReference type="GO" id="GO:1990077">
    <property type="term" value="C:primosome complex"/>
    <property type="evidence" value="ECO:0007669"/>
    <property type="project" value="UniProtKB-KW"/>
</dbReference>
<dbReference type="GO" id="GO:0008270">
    <property type="term" value="F:zinc ion binding"/>
    <property type="evidence" value="ECO:0007669"/>
    <property type="project" value="UniProtKB-KW"/>
</dbReference>
<evidence type="ECO:0000256" key="9">
    <source>
        <dbReference type="ARBA" id="ARBA00022833"/>
    </source>
</evidence>
<dbReference type="InterPro" id="IPR013264">
    <property type="entry name" value="DNAG_N"/>
</dbReference>
<dbReference type="InterPro" id="IPR019475">
    <property type="entry name" value="DNA_primase_DnaB-bd"/>
</dbReference>
<dbReference type="Pfam" id="PF10410">
    <property type="entry name" value="DnaB_bind"/>
    <property type="match status" value="1"/>
</dbReference>
<comment type="cofactor">
    <cofactor evidence="1">
        <name>Zn(2+)</name>
        <dbReference type="ChEBI" id="CHEBI:29105"/>
    </cofactor>
</comment>
<organism evidence="14">
    <name type="scientific">freshwater metagenome</name>
    <dbReference type="NCBI Taxonomy" id="449393"/>
    <lineage>
        <taxon>unclassified sequences</taxon>
        <taxon>metagenomes</taxon>
        <taxon>ecological metagenomes</taxon>
    </lineage>
</organism>
<dbReference type="Gene3D" id="3.90.980.10">
    <property type="entry name" value="DNA primase, catalytic core, N-terminal domain"/>
    <property type="match status" value="1"/>
</dbReference>
<evidence type="ECO:0000256" key="4">
    <source>
        <dbReference type="ARBA" id="ARBA00022679"/>
    </source>
</evidence>
<accession>A0A6J7E1X3</accession>
<dbReference type="PIRSF" id="PIRSF002811">
    <property type="entry name" value="DnaG"/>
    <property type="match status" value="1"/>
</dbReference>
<dbReference type="Pfam" id="PF01807">
    <property type="entry name" value="Zn_ribbon_DnaG"/>
    <property type="match status" value="1"/>
</dbReference>
<sequence>MSGRIKDEDVAYIRDRAPIDEVVADYVQLKSAGGGQKKGLCPFHDEKSPSFHVTPSKGYFHCFGCQTGGDVIAFLMKIDHLTFTETIERLADRIGYTLRYEEGGSNSAPVGNRSRLIAANAAAAKFYQDQLNTSPTAAHARELMTKRGFDKSACESFGVGYAPDEWDGLTKHLRAAGFTIDELELAGLSKMGQRGPIDKFRNRLTWPIRDISGDVVGFGARKLASDEEDQGPKYLNTSETPIYKKSQVLYGLDIAKKEIAKKRQVVVVEGYTDVMAAHLAGITTAVATCGTAFGADHIRIIRRLLMDDDAFRGEVIFTFDGDAAGQKAAMRAFNEDQKFVTQTFVAVEPDGLDPCDLRQEKGDLALRDLIARRVPLFEFAIRTELALHNLSSAEGRVNALNATAPLVAQIRDKSLRPEYTRLLAGWLGVEVELVSSAVAQGVKKQPKRDEVEVNTSTGEIVEAQWRPNPQEPRLMLEREVLKARLQMPEITLTWKEIEADAFTHPAYKELRAVIDQIAPEGEVDIAKITNENMRTLFTELTVEPIRADGEITEKYVASIVARLREVGISRAIAELKSSLQRLNPVENESDYNAAFAGLVALETTRRGLHDLALGSL</sequence>
<keyword evidence="4" id="KW-0808">Transferase</keyword>
<dbReference type="Pfam" id="PF08275">
    <property type="entry name" value="DNAG_N"/>
    <property type="match status" value="1"/>
</dbReference>
<evidence type="ECO:0000259" key="13">
    <source>
        <dbReference type="PROSITE" id="PS50880"/>
    </source>
</evidence>
<evidence type="ECO:0000256" key="5">
    <source>
        <dbReference type="ARBA" id="ARBA00022695"/>
    </source>
</evidence>
<dbReference type="GO" id="GO:0003899">
    <property type="term" value="F:DNA-directed RNA polymerase activity"/>
    <property type="evidence" value="ECO:0007669"/>
    <property type="project" value="InterPro"/>
</dbReference>
<dbReference type="GO" id="GO:0006269">
    <property type="term" value="P:DNA replication, synthesis of primer"/>
    <property type="evidence" value="ECO:0007669"/>
    <property type="project" value="UniProtKB-KW"/>
</dbReference>
<dbReference type="PANTHER" id="PTHR30313:SF2">
    <property type="entry name" value="DNA PRIMASE"/>
    <property type="match status" value="1"/>
</dbReference>
<protein>
    <submittedName>
        <fullName evidence="14">Unannotated protein</fullName>
    </submittedName>
</protein>
<reference evidence="14" key="1">
    <citation type="submission" date="2020-05" db="EMBL/GenBank/DDBJ databases">
        <authorList>
            <person name="Chiriac C."/>
            <person name="Salcher M."/>
            <person name="Ghai R."/>
            <person name="Kavagutti S V."/>
        </authorList>
    </citation>
    <scope>NUCLEOTIDE SEQUENCE</scope>
</reference>
<keyword evidence="10" id="KW-0460">Magnesium</keyword>
<dbReference type="GO" id="GO:0003677">
    <property type="term" value="F:DNA binding"/>
    <property type="evidence" value="ECO:0007669"/>
    <property type="project" value="UniProtKB-KW"/>
</dbReference>
<evidence type="ECO:0000256" key="6">
    <source>
        <dbReference type="ARBA" id="ARBA00022705"/>
    </source>
</evidence>
<dbReference type="GO" id="GO:0000428">
    <property type="term" value="C:DNA-directed RNA polymerase complex"/>
    <property type="evidence" value="ECO:0007669"/>
    <property type="project" value="UniProtKB-KW"/>
</dbReference>
<dbReference type="NCBIfam" id="TIGR01391">
    <property type="entry name" value="dnaG"/>
    <property type="match status" value="1"/>
</dbReference>
<dbReference type="InterPro" id="IPR037068">
    <property type="entry name" value="DNA_primase_core_N_sf"/>
</dbReference>
<feature type="domain" description="Toprim" evidence="13">
    <location>
        <begin position="263"/>
        <end position="349"/>
    </location>
</feature>
<evidence type="ECO:0000256" key="1">
    <source>
        <dbReference type="ARBA" id="ARBA00001947"/>
    </source>
</evidence>
<evidence type="ECO:0000256" key="7">
    <source>
        <dbReference type="ARBA" id="ARBA00022723"/>
    </source>
</evidence>
<evidence type="ECO:0000313" key="14">
    <source>
        <dbReference type="EMBL" id="CAB4873743.1"/>
    </source>
</evidence>
<dbReference type="InterPro" id="IPR006295">
    <property type="entry name" value="DNA_primase_DnaG"/>
</dbReference>
<dbReference type="InterPro" id="IPR034151">
    <property type="entry name" value="TOPRIM_DnaG_bac"/>
</dbReference>
<dbReference type="FunFam" id="3.90.580.10:FF:000001">
    <property type="entry name" value="DNA primase"/>
    <property type="match status" value="1"/>
</dbReference>
<gene>
    <name evidence="14" type="ORF">UFOPK3461_00479</name>
</gene>
<dbReference type="HAMAP" id="MF_00974">
    <property type="entry name" value="DNA_primase_DnaG"/>
    <property type="match status" value="1"/>
</dbReference>
<dbReference type="InterPro" id="IPR050219">
    <property type="entry name" value="DnaG_primase"/>
</dbReference>
<dbReference type="InterPro" id="IPR006171">
    <property type="entry name" value="TOPRIM_dom"/>
</dbReference>
<dbReference type="EMBL" id="CAFBLW010000027">
    <property type="protein sequence ID" value="CAB4873743.1"/>
    <property type="molecule type" value="Genomic_DNA"/>
</dbReference>
<dbReference type="SMART" id="SM00400">
    <property type="entry name" value="ZnF_CHCC"/>
    <property type="match status" value="1"/>
</dbReference>
<keyword evidence="9" id="KW-0862">Zinc</keyword>
<dbReference type="AlphaFoldDB" id="A0A6J7E1X3"/>
<evidence type="ECO:0000256" key="2">
    <source>
        <dbReference type="ARBA" id="ARBA00022478"/>
    </source>
</evidence>
<evidence type="ECO:0000256" key="3">
    <source>
        <dbReference type="ARBA" id="ARBA00022515"/>
    </source>
</evidence>
<dbReference type="PANTHER" id="PTHR30313">
    <property type="entry name" value="DNA PRIMASE"/>
    <property type="match status" value="1"/>
</dbReference>
<evidence type="ECO:0000256" key="10">
    <source>
        <dbReference type="ARBA" id="ARBA00022842"/>
    </source>
</evidence>
<dbReference type="SUPFAM" id="SSF56731">
    <property type="entry name" value="DNA primase core"/>
    <property type="match status" value="1"/>
</dbReference>
<name>A0A6J7E1X3_9ZZZZ</name>
<dbReference type="CDD" id="cd03364">
    <property type="entry name" value="TOPRIM_DnaG_primases"/>
    <property type="match status" value="1"/>
</dbReference>
<keyword evidence="3" id="KW-0639">Primosome</keyword>
<dbReference type="InterPro" id="IPR013173">
    <property type="entry name" value="DNA_primase_DnaG_DnaB-bd_dom"/>
</dbReference>
<dbReference type="SUPFAM" id="SSF57783">
    <property type="entry name" value="Zinc beta-ribbon"/>
    <property type="match status" value="1"/>
</dbReference>
<dbReference type="Pfam" id="PF08278">
    <property type="entry name" value="DnaG_DnaB_bind"/>
    <property type="match status" value="1"/>
</dbReference>
<dbReference type="Gene3D" id="3.90.580.10">
    <property type="entry name" value="Zinc finger, CHC2-type domain"/>
    <property type="match status" value="1"/>
</dbReference>
<keyword evidence="5" id="KW-0548">Nucleotidyltransferase</keyword>
<keyword evidence="7" id="KW-0479">Metal-binding</keyword>
<dbReference type="InterPro" id="IPR030846">
    <property type="entry name" value="DnaG_bac"/>
</dbReference>
<dbReference type="Pfam" id="PF13662">
    <property type="entry name" value="Toprim_4"/>
    <property type="match status" value="1"/>
</dbReference>
<dbReference type="Gene3D" id="3.40.1360.10">
    <property type="match status" value="1"/>
</dbReference>
<dbReference type="InterPro" id="IPR002694">
    <property type="entry name" value="Znf_CHC2"/>
</dbReference>
<keyword evidence="6" id="KW-0235">DNA replication</keyword>
<dbReference type="SMART" id="SM00493">
    <property type="entry name" value="TOPRIM"/>
    <property type="match status" value="1"/>
</dbReference>
<proteinExistence type="inferred from homology"/>
<evidence type="ECO:0000256" key="8">
    <source>
        <dbReference type="ARBA" id="ARBA00022771"/>
    </source>
</evidence>